<dbReference type="PATRIC" id="fig|698738.3.peg.3342"/>
<dbReference type="KEGG" id="oai:OLEAN_C32140"/>
<proteinExistence type="predicted"/>
<keyword evidence="3" id="KW-1185">Reference proteome</keyword>
<dbReference type="InterPro" id="IPR013589">
    <property type="entry name" value="Bac_transglu_N"/>
</dbReference>
<dbReference type="PANTHER" id="PTHR33490:SF7">
    <property type="entry name" value="BLR2979 PROTEIN"/>
    <property type="match status" value="1"/>
</dbReference>
<evidence type="ECO:0000259" key="1">
    <source>
        <dbReference type="SMART" id="SM00460"/>
    </source>
</evidence>
<dbReference type="STRING" id="698738.OLEAN_C32140"/>
<dbReference type="Pfam" id="PF01841">
    <property type="entry name" value="Transglut_core"/>
    <property type="match status" value="1"/>
</dbReference>
<dbReference type="SUPFAM" id="SSF54001">
    <property type="entry name" value="Cysteine proteinases"/>
    <property type="match status" value="1"/>
</dbReference>
<dbReference type="Gene3D" id="3.10.620.30">
    <property type="match status" value="1"/>
</dbReference>
<protein>
    <submittedName>
        <fullName evidence="2">Transglutaminase-like superfamily domain protein</fullName>
    </submittedName>
</protein>
<name>R4YR20_OLEAN</name>
<dbReference type="InterPro" id="IPR038765">
    <property type="entry name" value="Papain-like_cys_pep_sf"/>
</dbReference>
<gene>
    <name evidence="2" type="ORF">OLEAN_C32140</name>
</gene>
<dbReference type="Pfam" id="PF08379">
    <property type="entry name" value="Bact_transglu_N"/>
    <property type="match status" value="1"/>
</dbReference>
<dbReference type="SMART" id="SM00460">
    <property type="entry name" value="TGc"/>
    <property type="match status" value="1"/>
</dbReference>
<accession>R4YR20</accession>
<reference evidence="2 3" key="1">
    <citation type="journal article" date="2013" name="Nat. Commun.">
        <title>Genome sequence and functional genomic analysis of the oil-degrading bacterium Oleispira antarctica.</title>
        <authorList>
            <person name="Kube M."/>
            <person name="Chernikova T.N."/>
            <person name="Al-Ramahi Y."/>
            <person name="Beloqui A."/>
            <person name="Lopez-Cortez N."/>
            <person name="Guazzaroni M.E."/>
            <person name="Heipieper H.J."/>
            <person name="Klages S."/>
            <person name="Kotsyurbenko O.R."/>
            <person name="Langer I."/>
            <person name="Nechitaylo T.Y."/>
            <person name="Lunsdorf H."/>
            <person name="Fernandez M."/>
            <person name="Juarez S."/>
            <person name="Ciordia S."/>
            <person name="Singer A."/>
            <person name="Kagan O."/>
            <person name="Egorova O."/>
            <person name="Petit P.A."/>
            <person name="Stogios P."/>
            <person name="Kim Y."/>
            <person name="Tchigvintsev A."/>
            <person name="Flick R."/>
            <person name="Denaro R."/>
            <person name="Genovese M."/>
            <person name="Albar J.P."/>
            <person name="Reva O.N."/>
            <person name="Martinez-Gomariz M."/>
            <person name="Tran H."/>
            <person name="Ferrer M."/>
            <person name="Savchenko A."/>
            <person name="Yakunin A.F."/>
            <person name="Yakimov M.M."/>
            <person name="Golyshina O.V."/>
            <person name="Reinhardt R."/>
            <person name="Golyshin P.N."/>
        </authorList>
    </citation>
    <scope>NUCLEOTIDE SEQUENCE [LARGE SCALE GENOMIC DNA]</scope>
</reference>
<dbReference type="EMBL" id="FO203512">
    <property type="protein sequence ID" value="CCK77390.1"/>
    <property type="molecule type" value="Genomic_DNA"/>
</dbReference>
<evidence type="ECO:0000313" key="2">
    <source>
        <dbReference type="EMBL" id="CCK77390.1"/>
    </source>
</evidence>
<dbReference type="InterPro" id="IPR002931">
    <property type="entry name" value="Transglutaminase-like"/>
</dbReference>
<organism evidence="2 3">
    <name type="scientific">Oleispira antarctica RB-8</name>
    <dbReference type="NCBI Taxonomy" id="698738"/>
    <lineage>
        <taxon>Bacteria</taxon>
        <taxon>Pseudomonadati</taxon>
        <taxon>Pseudomonadota</taxon>
        <taxon>Gammaproteobacteria</taxon>
        <taxon>Oceanospirillales</taxon>
        <taxon>Oceanospirillaceae</taxon>
        <taxon>Oleispira</taxon>
    </lineage>
</organism>
<evidence type="ECO:0000313" key="3">
    <source>
        <dbReference type="Proteomes" id="UP000032749"/>
    </source>
</evidence>
<dbReference type="Proteomes" id="UP000032749">
    <property type="component" value="Chromosome"/>
</dbReference>
<dbReference type="OrthoDB" id="5438043at2"/>
<dbReference type="HOGENOM" id="CLU_008973_0_0_6"/>
<dbReference type="PANTHER" id="PTHR33490">
    <property type="entry name" value="BLR5614 PROTEIN-RELATED"/>
    <property type="match status" value="1"/>
</dbReference>
<feature type="domain" description="Transglutaminase-like" evidence="1">
    <location>
        <begin position="177"/>
        <end position="247"/>
    </location>
</feature>
<sequence length="300" mass="33551">MRYQVKHITKYKYAGKVSHCYNLANLLPRNTARQTCLESRIVISPQETHANKRTDYFGNNSYHFEIQTPHTELVITATSLIDVMESRSALSLDFGISYENALKFLKETPSIDVIQAREFCLDSPMIKASKELADYASPSFALSRSLYACVEELTTRIFQDFTYTPGFTNIATPLTEVLAHKKGVCQDFAHLQVGCLRAMGIPAKYVSGYMETLPPPGQEKLVGADATHAWIAYYSPQEGWIEFDPTNDVRAGSQHIVTAEGRDYYDVTPLKGVIFGGGKSPILEVSVDVSRKPDGFNNRK</sequence>
<dbReference type="AlphaFoldDB" id="R4YR20"/>